<protein>
    <submittedName>
        <fullName evidence="2">Uncharacterized protein</fullName>
    </submittedName>
</protein>
<keyword evidence="1" id="KW-0472">Membrane</keyword>
<feature type="transmembrane region" description="Helical" evidence="1">
    <location>
        <begin position="36"/>
        <end position="55"/>
    </location>
</feature>
<sequence length="312" mass="36009">VKVVHLFSGIYLWEFVTTLDFEWEVFTGRRPWKWSFTVYLIARLCAFGSITLNFIGFNLTSEFNCNAWFRCTLAFSWFAVSIASFLLALRGIAIWGRDRAITTAAVVIWSANMIVASWSVFVVQGRAVWSPQANTCLITGTNVFRWSLLVNLIVDLSLLCIMFLGVLNKKNATHLWRMLYFQGIFWILTAIATEVPSVVLPFLNMNDAWNLMFQVPHMVLMVIMSTRLYRDLFQYITNDHDVFGRRRANVWPQQNVQVAVHKTVEVDVDLRDLDEERSGLPHGAYKQTVTVRSQAEMDMITAELQMKKDLQI</sequence>
<evidence type="ECO:0000256" key="1">
    <source>
        <dbReference type="SAM" id="Phobius"/>
    </source>
</evidence>
<gene>
    <name evidence="2" type="ORF">DFH94DRAFT_806407</name>
</gene>
<dbReference type="Proteomes" id="UP000759537">
    <property type="component" value="Unassembled WGS sequence"/>
</dbReference>
<organism evidence="2 3">
    <name type="scientific">Russula ochroleuca</name>
    <dbReference type="NCBI Taxonomy" id="152965"/>
    <lineage>
        <taxon>Eukaryota</taxon>
        <taxon>Fungi</taxon>
        <taxon>Dikarya</taxon>
        <taxon>Basidiomycota</taxon>
        <taxon>Agaricomycotina</taxon>
        <taxon>Agaricomycetes</taxon>
        <taxon>Russulales</taxon>
        <taxon>Russulaceae</taxon>
        <taxon>Russula</taxon>
    </lineage>
</organism>
<feature type="transmembrane region" description="Helical" evidence="1">
    <location>
        <begin position="143"/>
        <end position="167"/>
    </location>
</feature>
<evidence type="ECO:0000313" key="2">
    <source>
        <dbReference type="EMBL" id="KAF8474497.1"/>
    </source>
</evidence>
<dbReference type="AlphaFoldDB" id="A0A9P5K0P7"/>
<proteinExistence type="predicted"/>
<reference evidence="2" key="2">
    <citation type="journal article" date="2020" name="Nat. Commun.">
        <title>Large-scale genome sequencing of mycorrhizal fungi provides insights into the early evolution of symbiotic traits.</title>
        <authorList>
            <person name="Miyauchi S."/>
            <person name="Kiss E."/>
            <person name="Kuo A."/>
            <person name="Drula E."/>
            <person name="Kohler A."/>
            <person name="Sanchez-Garcia M."/>
            <person name="Morin E."/>
            <person name="Andreopoulos B."/>
            <person name="Barry K.W."/>
            <person name="Bonito G."/>
            <person name="Buee M."/>
            <person name="Carver A."/>
            <person name="Chen C."/>
            <person name="Cichocki N."/>
            <person name="Clum A."/>
            <person name="Culley D."/>
            <person name="Crous P.W."/>
            <person name="Fauchery L."/>
            <person name="Girlanda M."/>
            <person name="Hayes R.D."/>
            <person name="Keri Z."/>
            <person name="LaButti K."/>
            <person name="Lipzen A."/>
            <person name="Lombard V."/>
            <person name="Magnuson J."/>
            <person name="Maillard F."/>
            <person name="Murat C."/>
            <person name="Nolan M."/>
            <person name="Ohm R.A."/>
            <person name="Pangilinan J."/>
            <person name="Pereira M.F."/>
            <person name="Perotto S."/>
            <person name="Peter M."/>
            <person name="Pfister S."/>
            <person name="Riley R."/>
            <person name="Sitrit Y."/>
            <person name="Stielow J.B."/>
            <person name="Szollosi G."/>
            <person name="Zifcakova L."/>
            <person name="Stursova M."/>
            <person name="Spatafora J.W."/>
            <person name="Tedersoo L."/>
            <person name="Vaario L.M."/>
            <person name="Yamada A."/>
            <person name="Yan M."/>
            <person name="Wang P."/>
            <person name="Xu J."/>
            <person name="Bruns T."/>
            <person name="Baldrian P."/>
            <person name="Vilgalys R."/>
            <person name="Dunand C."/>
            <person name="Henrissat B."/>
            <person name="Grigoriev I.V."/>
            <person name="Hibbett D."/>
            <person name="Nagy L.G."/>
            <person name="Martin F.M."/>
        </authorList>
    </citation>
    <scope>NUCLEOTIDE SEQUENCE</scope>
    <source>
        <strain evidence="2">Prilba</strain>
    </source>
</reference>
<accession>A0A9P5K0P7</accession>
<feature type="transmembrane region" description="Helical" evidence="1">
    <location>
        <begin position="67"/>
        <end position="89"/>
    </location>
</feature>
<keyword evidence="1" id="KW-0812">Transmembrane</keyword>
<feature type="non-terminal residue" evidence="2">
    <location>
        <position position="1"/>
    </location>
</feature>
<feature type="transmembrane region" description="Helical" evidence="1">
    <location>
        <begin position="101"/>
        <end position="123"/>
    </location>
</feature>
<dbReference type="OrthoDB" id="3197626at2759"/>
<name>A0A9P5K0P7_9AGAM</name>
<keyword evidence="1" id="KW-1133">Transmembrane helix</keyword>
<keyword evidence="3" id="KW-1185">Reference proteome</keyword>
<feature type="transmembrane region" description="Helical" evidence="1">
    <location>
        <begin position="179"/>
        <end position="203"/>
    </location>
</feature>
<comment type="caution">
    <text evidence="2">The sequence shown here is derived from an EMBL/GenBank/DDBJ whole genome shotgun (WGS) entry which is preliminary data.</text>
</comment>
<dbReference type="EMBL" id="WHVB01000017">
    <property type="protein sequence ID" value="KAF8474497.1"/>
    <property type="molecule type" value="Genomic_DNA"/>
</dbReference>
<evidence type="ECO:0000313" key="3">
    <source>
        <dbReference type="Proteomes" id="UP000759537"/>
    </source>
</evidence>
<reference evidence="2" key="1">
    <citation type="submission" date="2019-10" db="EMBL/GenBank/DDBJ databases">
        <authorList>
            <consortium name="DOE Joint Genome Institute"/>
            <person name="Kuo A."/>
            <person name="Miyauchi S."/>
            <person name="Kiss E."/>
            <person name="Drula E."/>
            <person name="Kohler A."/>
            <person name="Sanchez-Garcia M."/>
            <person name="Andreopoulos B."/>
            <person name="Barry K.W."/>
            <person name="Bonito G."/>
            <person name="Buee M."/>
            <person name="Carver A."/>
            <person name="Chen C."/>
            <person name="Cichocki N."/>
            <person name="Clum A."/>
            <person name="Culley D."/>
            <person name="Crous P.W."/>
            <person name="Fauchery L."/>
            <person name="Girlanda M."/>
            <person name="Hayes R."/>
            <person name="Keri Z."/>
            <person name="LaButti K."/>
            <person name="Lipzen A."/>
            <person name="Lombard V."/>
            <person name="Magnuson J."/>
            <person name="Maillard F."/>
            <person name="Morin E."/>
            <person name="Murat C."/>
            <person name="Nolan M."/>
            <person name="Ohm R."/>
            <person name="Pangilinan J."/>
            <person name="Pereira M."/>
            <person name="Perotto S."/>
            <person name="Peter M."/>
            <person name="Riley R."/>
            <person name="Sitrit Y."/>
            <person name="Stielow B."/>
            <person name="Szollosi G."/>
            <person name="Zifcakova L."/>
            <person name="Stursova M."/>
            <person name="Spatafora J.W."/>
            <person name="Tedersoo L."/>
            <person name="Vaario L.-M."/>
            <person name="Yamada A."/>
            <person name="Yan M."/>
            <person name="Wang P."/>
            <person name="Xu J."/>
            <person name="Bruns T."/>
            <person name="Baldrian P."/>
            <person name="Vilgalys R."/>
            <person name="Henrissat B."/>
            <person name="Grigoriev I.V."/>
            <person name="Hibbett D."/>
            <person name="Nagy L.G."/>
            <person name="Martin F.M."/>
        </authorList>
    </citation>
    <scope>NUCLEOTIDE SEQUENCE</scope>
    <source>
        <strain evidence="2">Prilba</strain>
    </source>
</reference>